<organism evidence="1 2">
    <name type="scientific">Aliirhizobium cellulosilyticum</name>
    <dbReference type="NCBI Taxonomy" id="393664"/>
    <lineage>
        <taxon>Bacteria</taxon>
        <taxon>Pseudomonadati</taxon>
        <taxon>Pseudomonadota</taxon>
        <taxon>Alphaproteobacteria</taxon>
        <taxon>Hyphomicrobiales</taxon>
        <taxon>Rhizobiaceae</taxon>
        <taxon>Aliirhizobium</taxon>
    </lineage>
</organism>
<dbReference type="EMBL" id="JACIGW010000003">
    <property type="protein sequence ID" value="MBB4349603.1"/>
    <property type="molecule type" value="Genomic_DNA"/>
</dbReference>
<accession>A0A7W6SAR5</accession>
<proteinExistence type="predicted"/>
<evidence type="ECO:0000313" key="1">
    <source>
        <dbReference type="EMBL" id="MBB4349603.1"/>
    </source>
</evidence>
<reference evidence="1 2" key="1">
    <citation type="submission" date="2020-08" db="EMBL/GenBank/DDBJ databases">
        <title>Genomic Encyclopedia of Type Strains, Phase IV (KMG-V): Genome sequencing to study the core and pangenomes of soil and plant-associated prokaryotes.</title>
        <authorList>
            <person name="Whitman W."/>
        </authorList>
    </citation>
    <scope>NUCLEOTIDE SEQUENCE [LARGE SCALE GENOMIC DNA]</scope>
    <source>
        <strain evidence="1 2">SEMIA 448</strain>
    </source>
</reference>
<sequence length="31" mass="3618">MALKPAAEGGFWRFLYQLAFMLNQNECKLNI</sequence>
<gene>
    <name evidence="1" type="ORF">GGE33_003365</name>
</gene>
<name>A0A7W6SAR5_9HYPH</name>
<dbReference type="AlphaFoldDB" id="A0A7W6SAR5"/>
<evidence type="ECO:0000313" key="2">
    <source>
        <dbReference type="Proteomes" id="UP000520770"/>
    </source>
</evidence>
<protein>
    <submittedName>
        <fullName evidence="1">Uncharacterized protein</fullName>
    </submittedName>
</protein>
<comment type="caution">
    <text evidence="1">The sequence shown here is derived from an EMBL/GenBank/DDBJ whole genome shotgun (WGS) entry which is preliminary data.</text>
</comment>
<dbReference type="Proteomes" id="UP000520770">
    <property type="component" value="Unassembled WGS sequence"/>
</dbReference>